<accession>A0A2V3U9P0</accession>
<dbReference type="AlphaFoldDB" id="A0A2V3U9P0"/>
<comment type="caution">
    <text evidence="2">The sequence shown here is derived from an EMBL/GenBank/DDBJ whole genome shotgun (WGS) entry which is preliminary data.</text>
</comment>
<keyword evidence="3" id="KW-1185">Reference proteome</keyword>
<dbReference type="EMBL" id="QJJK01000011">
    <property type="protein sequence ID" value="PXW54715.1"/>
    <property type="molecule type" value="Genomic_DNA"/>
</dbReference>
<reference evidence="2 3" key="1">
    <citation type="submission" date="2018-05" db="EMBL/GenBank/DDBJ databases">
        <title>Genomic Encyclopedia of Type Strains, Phase IV (KMG-IV): sequencing the most valuable type-strain genomes for metagenomic binning, comparative biology and taxonomic classification.</title>
        <authorList>
            <person name="Goeker M."/>
        </authorList>
    </citation>
    <scope>NUCLEOTIDE SEQUENCE [LARGE SCALE GENOMIC DNA]</scope>
    <source>
        <strain evidence="2 3">DSM 6462</strain>
    </source>
</reference>
<protein>
    <submittedName>
        <fullName evidence="2">Flp pilus assembly protein TadG</fullName>
    </submittedName>
</protein>
<keyword evidence="1" id="KW-0472">Membrane</keyword>
<proteinExistence type="predicted"/>
<feature type="transmembrane region" description="Helical" evidence="1">
    <location>
        <begin position="27"/>
        <end position="48"/>
    </location>
</feature>
<evidence type="ECO:0000256" key="1">
    <source>
        <dbReference type="SAM" id="Phobius"/>
    </source>
</evidence>
<name>A0A2V3U9P0_9HYPH</name>
<sequence>MTGPWHCKLRPTWHKCGSFTRSRDGVAAIEFALVMPVMALIYIGFVVITNGVALNRKVSIVAHTLADLTARVQILSDSERDLVFSAARAVLAPYATGGVTLVLSSIYIDSNGVAKVVWSDANRSGAALVPGDVYTFPAGAAGLAIRNSSLIVGDVTYPYFDGWAAVLRSLGFPITAFRDGVLTMRETRAMAPRVVPRIARIISNGTVYQ</sequence>
<organism evidence="2 3">
    <name type="scientific">Chelatococcus asaccharovorans</name>
    <dbReference type="NCBI Taxonomy" id="28210"/>
    <lineage>
        <taxon>Bacteria</taxon>
        <taxon>Pseudomonadati</taxon>
        <taxon>Pseudomonadota</taxon>
        <taxon>Alphaproteobacteria</taxon>
        <taxon>Hyphomicrobiales</taxon>
        <taxon>Chelatococcaceae</taxon>
        <taxon>Chelatococcus</taxon>
    </lineage>
</organism>
<gene>
    <name evidence="2" type="ORF">C7450_111248</name>
</gene>
<dbReference type="Proteomes" id="UP000248021">
    <property type="component" value="Unassembled WGS sequence"/>
</dbReference>
<evidence type="ECO:0000313" key="3">
    <source>
        <dbReference type="Proteomes" id="UP000248021"/>
    </source>
</evidence>
<keyword evidence="1" id="KW-0812">Transmembrane</keyword>
<evidence type="ECO:0000313" key="2">
    <source>
        <dbReference type="EMBL" id="PXW54715.1"/>
    </source>
</evidence>
<keyword evidence="1" id="KW-1133">Transmembrane helix</keyword>